<dbReference type="AlphaFoldDB" id="A0A9R1XGM0"/>
<dbReference type="InterPro" id="IPR020581">
    <property type="entry name" value="GDC_P"/>
</dbReference>
<dbReference type="GO" id="GO:0006546">
    <property type="term" value="P:glycine catabolic process"/>
    <property type="evidence" value="ECO:0007669"/>
    <property type="project" value="InterPro"/>
</dbReference>
<sequence>MLAIGVLSPGSTFCLLSVTFSATSLAPEHMEHKLLRYISKLQSKDLSLCHSMIPLGSCTMKLNATIEMMHVTWKPLQICILFLLPNRHRGISNIKKYLAGSVQEFGGHFVYHNRI</sequence>
<dbReference type="Proteomes" id="UP000235145">
    <property type="component" value="Unassembled WGS sequence"/>
</dbReference>
<dbReference type="GO" id="GO:0004375">
    <property type="term" value="F:glycine dehydrogenase (decarboxylating) activity"/>
    <property type="evidence" value="ECO:0007669"/>
    <property type="project" value="InterPro"/>
</dbReference>
<gene>
    <name evidence="1" type="ORF">LSAT_V11C500238450</name>
</gene>
<reference evidence="1 2" key="1">
    <citation type="journal article" date="2017" name="Nat. Commun.">
        <title>Genome assembly with in vitro proximity ligation data and whole-genome triplication in lettuce.</title>
        <authorList>
            <person name="Reyes-Chin-Wo S."/>
            <person name="Wang Z."/>
            <person name="Yang X."/>
            <person name="Kozik A."/>
            <person name="Arikit S."/>
            <person name="Song C."/>
            <person name="Xia L."/>
            <person name="Froenicke L."/>
            <person name="Lavelle D.O."/>
            <person name="Truco M.J."/>
            <person name="Xia R."/>
            <person name="Zhu S."/>
            <person name="Xu C."/>
            <person name="Xu H."/>
            <person name="Xu X."/>
            <person name="Cox K."/>
            <person name="Korf I."/>
            <person name="Meyers B.C."/>
            <person name="Michelmore R.W."/>
        </authorList>
    </citation>
    <scope>NUCLEOTIDE SEQUENCE [LARGE SCALE GENOMIC DNA]</scope>
    <source>
        <strain evidence="2">cv. Salinas</strain>
        <tissue evidence="1">Seedlings</tissue>
    </source>
</reference>
<evidence type="ECO:0000313" key="1">
    <source>
        <dbReference type="EMBL" id="KAJ0207227.1"/>
    </source>
</evidence>
<name>A0A9R1XGM0_LACSA</name>
<evidence type="ECO:0000313" key="2">
    <source>
        <dbReference type="Proteomes" id="UP000235145"/>
    </source>
</evidence>
<dbReference type="EMBL" id="NBSK02000005">
    <property type="protein sequence ID" value="KAJ0207227.1"/>
    <property type="molecule type" value="Genomic_DNA"/>
</dbReference>
<dbReference type="PANTHER" id="PTHR11773">
    <property type="entry name" value="GLYCINE DEHYDROGENASE, DECARBOXYLATING"/>
    <property type="match status" value="1"/>
</dbReference>
<organism evidence="1 2">
    <name type="scientific">Lactuca sativa</name>
    <name type="common">Garden lettuce</name>
    <dbReference type="NCBI Taxonomy" id="4236"/>
    <lineage>
        <taxon>Eukaryota</taxon>
        <taxon>Viridiplantae</taxon>
        <taxon>Streptophyta</taxon>
        <taxon>Embryophyta</taxon>
        <taxon>Tracheophyta</taxon>
        <taxon>Spermatophyta</taxon>
        <taxon>Magnoliopsida</taxon>
        <taxon>eudicotyledons</taxon>
        <taxon>Gunneridae</taxon>
        <taxon>Pentapetalae</taxon>
        <taxon>asterids</taxon>
        <taxon>campanulids</taxon>
        <taxon>Asterales</taxon>
        <taxon>Asteraceae</taxon>
        <taxon>Cichorioideae</taxon>
        <taxon>Cichorieae</taxon>
        <taxon>Lactucinae</taxon>
        <taxon>Lactuca</taxon>
    </lineage>
</organism>
<proteinExistence type="predicted"/>
<keyword evidence="2" id="KW-1185">Reference proteome</keyword>
<dbReference type="PANTHER" id="PTHR11773:SF1">
    <property type="entry name" value="GLYCINE DEHYDROGENASE (DECARBOXYLATING), MITOCHONDRIAL"/>
    <property type="match status" value="1"/>
</dbReference>
<accession>A0A9R1XGM0</accession>
<comment type="caution">
    <text evidence="1">The sequence shown here is derived from an EMBL/GenBank/DDBJ whole genome shotgun (WGS) entry which is preliminary data.</text>
</comment>
<protein>
    <submittedName>
        <fullName evidence="1">Uncharacterized protein</fullName>
    </submittedName>
</protein>